<dbReference type="AlphaFoldDB" id="A0A327Y9F0"/>
<evidence type="ECO:0000313" key="2">
    <source>
        <dbReference type="Proteomes" id="UP000248555"/>
    </source>
</evidence>
<accession>A0A327Y9F0</accession>
<sequence>MHKQVNFRFEQKIVDMLEELVNYYSHGDYKKYSKTAIMQSLIYKDYQEKMANKQNTDKNFNFIEEHASGEYIGLLAPPEMDTMKKTYKNENLSEKAKFILYAMLMGMVLQRCVDWNHKIYPDKRIYWTFRVDSLFHWFKDIFTKEEMMDAYKELQNQGLIYGVDDLLQQIKDDAR</sequence>
<gene>
    <name evidence="1" type="ORF">B0I26_12534</name>
</gene>
<reference evidence="1 2" key="1">
    <citation type="submission" date="2018-06" db="EMBL/GenBank/DDBJ databases">
        <title>Genomic Encyclopedia of Type Strains, Phase III (KMG-III): the genomes of soil and plant-associated and newly described type strains.</title>
        <authorList>
            <person name="Whitman W."/>
        </authorList>
    </citation>
    <scope>NUCLEOTIDE SEQUENCE [LARGE SCALE GENOMIC DNA]</scope>
    <source>
        <strain evidence="1 2">CGMCC 1.8979</strain>
    </source>
</reference>
<keyword evidence="2" id="KW-1185">Reference proteome</keyword>
<evidence type="ECO:0000313" key="1">
    <source>
        <dbReference type="EMBL" id="RAK15099.1"/>
    </source>
</evidence>
<comment type="caution">
    <text evidence="1">The sequence shown here is derived from an EMBL/GenBank/DDBJ whole genome shotgun (WGS) entry which is preliminary data.</text>
</comment>
<organism evidence="1 2">
    <name type="scientific">Paranoxybacillus vitaminiphilus</name>
    <dbReference type="NCBI Taxonomy" id="581036"/>
    <lineage>
        <taxon>Bacteria</taxon>
        <taxon>Bacillati</taxon>
        <taxon>Bacillota</taxon>
        <taxon>Bacilli</taxon>
        <taxon>Bacillales</taxon>
        <taxon>Anoxybacillaceae</taxon>
        <taxon>Paranoxybacillus</taxon>
    </lineage>
</organism>
<name>A0A327Y9F0_9BACL</name>
<proteinExistence type="predicted"/>
<protein>
    <submittedName>
        <fullName evidence="1">Uncharacterized protein</fullName>
    </submittedName>
</protein>
<dbReference type="Proteomes" id="UP000248555">
    <property type="component" value="Unassembled WGS sequence"/>
</dbReference>
<dbReference type="RefSeq" id="WP_111646511.1">
    <property type="nucleotide sequence ID" value="NZ_QLMH01000025.1"/>
</dbReference>
<dbReference type="EMBL" id="QLMH01000025">
    <property type="protein sequence ID" value="RAK15099.1"/>
    <property type="molecule type" value="Genomic_DNA"/>
</dbReference>